<dbReference type="SUPFAM" id="SSF57850">
    <property type="entry name" value="RING/U-box"/>
    <property type="match status" value="1"/>
</dbReference>
<evidence type="ECO:0000256" key="3">
    <source>
        <dbReference type="ARBA" id="ARBA00022692"/>
    </source>
</evidence>
<sequence>MKKPSVFSMVGFGDECVICFLIMGTCLILGAIYLLYKSWGNSSERRSSSSVMSNLSHRVRSSNVDCCICLENVTFGVETNCGHVYCGACLLEFIYRSAILSAPNCPYCRQRITMVFLYFTPEESGESLSEADNKFREDLIEWIKSYNRSFSNEPRSVLEHIRDFSSLARRLWNMFWDEGLLYFRFRLIFPNIFIFIYLFCPSDILPESLFGIIGFLDDFLIIVCGAFYAVNFYRNFVAVRGLA</sequence>
<dbReference type="PANTHER" id="PTHR22894">
    <property type="entry name" value="RING-TYPE DOMAIN-CONTAINING PROTEIN"/>
    <property type="match status" value="1"/>
</dbReference>
<comment type="subcellular location">
    <subcellularLocation>
        <location evidence="1">Endomembrane system</location>
        <topology evidence="1">Multi-pass membrane protein</topology>
    </subcellularLocation>
</comment>
<evidence type="ECO:0000256" key="2">
    <source>
        <dbReference type="ARBA" id="ARBA00014068"/>
    </source>
</evidence>
<dbReference type="PROSITE" id="PS50089">
    <property type="entry name" value="ZF_RING_2"/>
    <property type="match status" value="1"/>
</dbReference>
<evidence type="ECO:0000259" key="13">
    <source>
        <dbReference type="PROSITE" id="PS50089"/>
    </source>
</evidence>
<protein>
    <recommendedName>
        <fullName evidence="2">E3 ubiquitin-protein ligase RNF170</fullName>
    </recommendedName>
    <alternativeName>
        <fullName evidence="10">RING finger protein 170</fullName>
    </alternativeName>
    <alternativeName>
        <fullName evidence="9">RING-type E3 ubiquitin transferase RNF170</fullName>
    </alternativeName>
</protein>
<dbReference type="InterPro" id="IPR038896">
    <property type="entry name" value="RNF170"/>
</dbReference>
<keyword evidence="3 12" id="KW-0812">Transmembrane</keyword>
<keyword evidence="7 12" id="KW-1133">Transmembrane helix</keyword>
<dbReference type="EMBL" id="BT081331">
    <property type="protein sequence ID" value="ACO15755.1"/>
    <property type="molecule type" value="mRNA"/>
</dbReference>
<feature type="domain" description="RING-type" evidence="13">
    <location>
        <begin position="66"/>
        <end position="109"/>
    </location>
</feature>
<dbReference type="InterPro" id="IPR017907">
    <property type="entry name" value="Znf_RING_CS"/>
</dbReference>
<dbReference type="PROSITE" id="PS00518">
    <property type="entry name" value="ZF_RING_1"/>
    <property type="match status" value="1"/>
</dbReference>
<dbReference type="GO" id="GO:0061630">
    <property type="term" value="F:ubiquitin protein ligase activity"/>
    <property type="evidence" value="ECO:0007669"/>
    <property type="project" value="InterPro"/>
</dbReference>
<evidence type="ECO:0000256" key="9">
    <source>
        <dbReference type="ARBA" id="ARBA00030110"/>
    </source>
</evidence>
<accession>C1C3A2</accession>
<evidence type="ECO:0000256" key="6">
    <source>
        <dbReference type="ARBA" id="ARBA00022833"/>
    </source>
</evidence>
<dbReference type="SMART" id="SM00184">
    <property type="entry name" value="RING"/>
    <property type="match status" value="1"/>
</dbReference>
<dbReference type="PANTHER" id="PTHR22894:SF5">
    <property type="entry name" value="RING-TYPE DOMAIN-CONTAINING PROTEIN"/>
    <property type="match status" value="1"/>
</dbReference>
<evidence type="ECO:0000256" key="7">
    <source>
        <dbReference type="ARBA" id="ARBA00022989"/>
    </source>
</evidence>
<gene>
    <name evidence="14" type="primary">RN170</name>
</gene>
<evidence type="ECO:0000256" key="11">
    <source>
        <dbReference type="PROSITE-ProRule" id="PRU00175"/>
    </source>
</evidence>
<keyword evidence="8 12" id="KW-0472">Membrane</keyword>
<evidence type="ECO:0000313" key="14">
    <source>
        <dbReference type="EMBL" id="ACO15755.1"/>
    </source>
</evidence>
<dbReference type="InterPro" id="IPR001841">
    <property type="entry name" value="Znf_RING"/>
</dbReference>
<dbReference type="Gene3D" id="3.30.40.10">
    <property type="entry name" value="Zinc/RING finger domain, C3HC4 (zinc finger)"/>
    <property type="match status" value="1"/>
</dbReference>
<evidence type="ECO:0000256" key="12">
    <source>
        <dbReference type="SAM" id="Phobius"/>
    </source>
</evidence>
<evidence type="ECO:0000256" key="8">
    <source>
        <dbReference type="ARBA" id="ARBA00023136"/>
    </source>
</evidence>
<proteinExistence type="evidence at transcript level"/>
<evidence type="ECO:0000256" key="5">
    <source>
        <dbReference type="ARBA" id="ARBA00022771"/>
    </source>
</evidence>
<dbReference type="Pfam" id="PF13920">
    <property type="entry name" value="zf-C3HC4_3"/>
    <property type="match status" value="1"/>
</dbReference>
<evidence type="ECO:0000256" key="10">
    <source>
        <dbReference type="ARBA" id="ARBA00031107"/>
    </source>
</evidence>
<dbReference type="GO" id="GO:0008270">
    <property type="term" value="F:zinc ion binding"/>
    <property type="evidence" value="ECO:0007669"/>
    <property type="project" value="UniProtKB-KW"/>
</dbReference>
<keyword evidence="5 11" id="KW-0863">Zinc-finger</keyword>
<dbReference type="Pfam" id="PF06803">
    <property type="entry name" value="DUF1232"/>
    <property type="match status" value="1"/>
</dbReference>
<reference evidence="14" key="1">
    <citation type="submission" date="2009-03" db="EMBL/GenBank/DDBJ databases">
        <title>Caligus clemensi ESTs and full-length cDNAs.</title>
        <authorList>
            <person name="Yasuike M."/>
            <person name="von Schalburg K."/>
            <person name="Cooper G."/>
            <person name="Leong J."/>
            <person name="Jones S.R.M."/>
            <person name="Koop B.F."/>
        </authorList>
    </citation>
    <scope>NUCLEOTIDE SEQUENCE</scope>
    <source>
        <tissue evidence="14">Whole</tissue>
    </source>
</reference>
<dbReference type="InterPro" id="IPR013083">
    <property type="entry name" value="Znf_RING/FYVE/PHD"/>
</dbReference>
<name>C1C3A2_CALCM</name>
<organism evidence="14">
    <name type="scientific">Caligus clemensi</name>
    <name type="common">Sea louse</name>
    <dbReference type="NCBI Taxonomy" id="344056"/>
    <lineage>
        <taxon>Eukaryota</taxon>
        <taxon>Metazoa</taxon>
        <taxon>Ecdysozoa</taxon>
        <taxon>Arthropoda</taxon>
        <taxon>Crustacea</taxon>
        <taxon>Multicrustacea</taxon>
        <taxon>Hexanauplia</taxon>
        <taxon>Copepoda</taxon>
        <taxon>Siphonostomatoida</taxon>
        <taxon>Caligidae</taxon>
        <taxon>Caligus</taxon>
    </lineage>
</organism>
<dbReference type="GO" id="GO:0012505">
    <property type="term" value="C:endomembrane system"/>
    <property type="evidence" value="ECO:0007669"/>
    <property type="project" value="UniProtKB-SubCell"/>
</dbReference>
<keyword evidence="4" id="KW-0479">Metal-binding</keyword>
<feature type="transmembrane region" description="Helical" evidence="12">
    <location>
        <begin position="210"/>
        <end position="230"/>
    </location>
</feature>
<evidence type="ECO:0000256" key="1">
    <source>
        <dbReference type="ARBA" id="ARBA00004127"/>
    </source>
</evidence>
<feature type="transmembrane region" description="Helical" evidence="12">
    <location>
        <begin position="179"/>
        <end position="198"/>
    </location>
</feature>
<dbReference type="InterPro" id="IPR010652">
    <property type="entry name" value="DUF1232"/>
</dbReference>
<dbReference type="AlphaFoldDB" id="C1C3A2"/>
<evidence type="ECO:0000256" key="4">
    <source>
        <dbReference type="ARBA" id="ARBA00022723"/>
    </source>
</evidence>
<feature type="transmembrane region" description="Helical" evidence="12">
    <location>
        <begin position="12"/>
        <end position="36"/>
    </location>
</feature>
<keyword evidence="6" id="KW-0862">Zinc</keyword>